<dbReference type="AlphaFoldDB" id="A0AAV4YCS1"/>
<proteinExistence type="predicted"/>
<name>A0AAV4YCS1_CAEEX</name>
<protein>
    <submittedName>
        <fullName evidence="1">Speckle-type POZ protein</fullName>
    </submittedName>
</protein>
<sequence length="304" mass="35283">MASQVNDFTVTWRIENYHLRFHRPDYYLDSVEYLMDTMEQTKWTLRLDPCHSKDKASLCFRRSREDDGPDALSLDYEFSFHPIRWVMDTSGKTIQNYIQERLLQRTSGNASRKIRERKEEKSLSSVVLTVRCRIWKSDGSATETGRCFIRTRLKEDNTAFLAFVEKFSTAVTSRSTAVLKIRSASLAKPSMSLNLSLKEGVGCQDSILLGIVPSEPEAFFYCKCQLFVVEATGLKTECGVYEKFPIDFETIIGWKIQLPLTKAHLMQRRTAFLPDDVLTFQCEFTFSTGIEFERVEKTEFERVW</sequence>
<evidence type="ECO:0000313" key="1">
    <source>
        <dbReference type="EMBL" id="GIZ03967.1"/>
    </source>
</evidence>
<dbReference type="Proteomes" id="UP001054945">
    <property type="component" value="Unassembled WGS sequence"/>
</dbReference>
<keyword evidence="2" id="KW-1185">Reference proteome</keyword>
<dbReference type="EMBL" id="BPLR01001673">
    <property type="protein sequence ID" value="GIZ03967.1"/>
    <property type="molecule type" value="Genomic_DNA"/>
</dbReference>
<comment type="caution">
    <text evidence="1">The sequence shown here is derived from an EMBL/GenBank/DDBJ whole genome shotgun (WGS) entry which is preliminary data.</text>
</comment>
<gene>
    <name evidence="1" type="primary">spop_16</name>
    <name evidence="1" type="ORF">CEXT_200181</name>
</gene>
<organism evidence="1 2">
    <name type="scientific">Caerostris extrusa</name>
    <name type="common">Bark spider</name>
    <name type="synonym">Caerostris bankana</name>
    <dbReference type="NCBI Taxonomy" id="172846"/>
    <lineage>
        <taxon>Eukaryota</taxon>
        <taxon>Metazoa</taxon>
        <taxon>Ecdysozoa</taxon>
        <taxon>Arthropoda</taxon>
        <taxon>Chelicerata</taxon>
        <taxon>Arachnida</taxon>
        <taxon>Araneae</taxon>
        <taxon>Araneomorphae</taxon>
        <taxon>Entelegynae</taxon>
        <taxon>Araneoidea</taxon>
        <taxon>Araneidae</taxon>
        <taxon>Caerostris</taxon>
    </lineage>
</organism>
<accession>A0AAV4YCS1</accession>
<evidence type="ECO:0000313" key="2">
    <source>
        <dbReference type="Proteomes" id="UP001054945"/>
    </source>
</evidence>
<reference evidence="1 2" key="1">
    <citation type="submission" date="2021-06" db="EMBL/GenBank/DDBJ databases">
        <title>Caerostris extrusa draft genome.</title>
        <authorList>
            <person name="Kono N."/>
            <person name="Arakawa K."/>
        </authorList>
    </citation>
    <scope>NUCLEOTIDE SEQUENCE [LARGE SCALE GENOMIC DNA]</scope>
</reference>